<evidence type="ECO:0000256" key="1">
    <source>
        <dbReference type="SAM" id="Phobius"/>
    </source>
</evidence>
<dbReference type="Proteomes" id="UP000032721">
    <property type="component" value="Chromosome"/>
</dbReference>
<feature type="transmembrane region" description="Helical" evidence="1">
    <location>
        <begin position="36"/>
        <end position="55"/>
    </location>
</feature>
<dbReference type="Proteomes" id="UP000324170">
    <property type="component" value="Unassembled WGS sequence"/>
</dbReference>
<reference evidence="2 4" key="1">
    <citation type="submission" date="2013-07" db="EMBL/GenBank/DDBJ databases">
        <authorList>
            <person name="Genoscope - CEA"/>
        </authorList>
    </citation>
    <scope>NUCLEOTIDE SEQUENCE [LARGE SCALE GENOMIC DNA]</scope>
    <source>
        <strain evidence="2">FRM16</strain>
        <strain evidence="4">FRM16 / DSM 17909</strain>
    </source>
</reference>
<gene>
    <name evidence="3" type="ORF">LY16_02414</name>
    <name evidence="2" type="ORF">XDD1_0006</name>
</gene>
<dbReference type="RefSeq" id="WP_052705615.1">
    <property type="nucleotide sequence ID" value="NZ_CAWMED010000001.1"/>
</dbReference>
<dbReference type="OrthoDB" id="8420738at2"/>
<evidence type="ECO:0000313" key="5">
    <source>
        <dbReference type="Proteomes" id="UP000324170"/>
    </source>
</evidence>
<keyword evidence="1" id="KW-0472">Membrane</keyword>
<organism evidence="2 4">
    <name type="scientific">Xenorhabdus doucetiae</name>
    <dbReference type="NCBI Taxonomy" id="351671"/>
    <lineage>
        <taxon>Bacteria</taxon>
        <taxon>Pseudomonadati</taxon>
        <taxon>Pseudomonadota</taxon>
        <taxon>Gammaproteobacteria</taxon>
        <taxon>Enterobacterales</taxon>
        <taxon>Morganellaceae</taxon>
        <taxon>Xenorhabdus</taxon>
    </lineage>
</organism>
<keyword evidence="1" id="KW-1133">Transmembrane helix</keyword>
<reference evidence="3 5" key="2">
    <citation type="submission" date="2019-07" db="EMBL/GenBank/DDBJ databases">
        <title>Genomic Encyclopedia of Type Strains, Phase I: the one thousand microbial genomes (KMG-I) project.</title>
        <authorList>
            <person name="Kyrpides N."/>
        </authorList>
    </citation>
    <scope>NUCLEOTIDE SEQUENCE [LARGE SCALE GENOMIC DNA]</scope>
    <source>
        <strain evidence="3 5">DSM 17909</strain>
    </source>
</reference>
<evidence type="ECO:0008006" key="6">
    <source>
        <dbReference type="Google" id="ProtNLM"/>
    </source>
</evidence>
<name>A0A068QPK5_9GAMM</name>
<keyword evidence="5" id="KW-1185">Reference proteome</keyword>
<protein>
    <recommendedName>
        <fullName evidence="6">Zinc-ribbon domain-containing protein</fullName>
    </recommendedName>
</protein>
<sequence length="236" mass="26014">MQSESLFTACSSCGKSVNKSAKVCPGCGHKVKKNRLIRLIAVLVAIFLLFIFIGSNGEKTSPPPSLVKVDSNPKTSSPKAVIIPESQSQFIQVVSSFFDQYVQVNNELQKSSIRDERKEQISEIFSGYSVNSWIGKIQELDTNSDGKAILSVQIAPNITVKTWNNELSDIGDNTLIEKGTSVYKSLFPLKVGQKIEFSGSFFPSSEDSLKETSLTIDGSMKEPEFLFKFLSVKPIE</sequence>
<evidence type="ECO:0000313" key="4">
    <source>
        <dbReference type="Proteomes" id="UP000032721"/>
    </source>
</evidence>
<evidence type="ECO:0000313" key="2">
    <source>
        <dbReference type="EMBL" id="CDG15720.1"/>
    </source>
</evidence>
<dbReference type="EMBL" id="FO704550">
    <property type="protein sequence ID" value="CDG15720.1"/>
    <property type="molecule type" value="Genomic_DNA"/>
</dbReference>
<dbReference type="STRING" id="351671.XDD1_0006"/>
<keyword evidence="1" id="KW-0812">Transmembrane</keyword>
<dbReference type="AlphaFoldDB" id="A0A068QPK5"/>
<dbReference type="EMBL" id="VNHN01000041">
    <property type="protein sequence ID" value="TYP03090.1"/>
    <property type="molecule type" value="Genomic_DNA"/>
</dbReference>
<dbReference type="KEGG" id="xdo:XDD1_0006"/>
<accession>A0A068QPK5</accession>
<dbReference type="HOGENOM" id="CLU_102577_0_0_6"/>
<evidence type="ECO:0000313" key="3">
    <source>
        <dbReference type="EMBL" id="TYP03090.1"/>
    </source>
</evidence>
<proteinExistence type="predicted"/>